<evidence type="ECO:0000313" key="6">
    <source>
        <dbReference type="EMBL" id="GGN25239.1"/>
    </source>
</evidence>
<dbReference type="Gene3D" id="1.10.357.10">
    <property type="entry name" value="Tetracycline Repressor, domain 2"/>
    <property type="match status" value="1"/>
</dbReference>
<dbReference type="EMBL" id="BMNC01000021">
    <property type="protein sequence ID" value="GGN25239.1"/>
    <property type="molecule type" value="Genomic_DNA"/>
</dbReference>
<feature type="DNA-binding region" description="H-T-H motif" evidence="4">
    <location>
        <begin position="38"/>
        <end position="57"/>
    </location>
</feature>
<dbReference type="RefSeq" id="WP_189160036.1">
    <property type="nucleotide sequence ID" value="NZ_BMNC01000021.1"/>
</dbReference>
<accession>A0ABQ2ISB8</accession>
<keyword evidence="3" id="KW-0804">Transcription</keyword>
<organism evidence="6 7">
    <name type="scientific">Lentzea pudingi</name>
    <dbReference type="NCBI Taxonomy" id="1789439"/>
    <lineage>
        <taxon>Bacteria</taxon>
        <taxon>Bacillati</taxon>
        <taxon>Actinomycetota</taxon>
        <taxon>Actinomycetes</taxon>
        <taxon>Pseudonocardiales</taxon>
        <taxon>Pseudonocardiaceae</taxon>
        <taxon>Lentzea</taxon>
    </lineage>
</organism>
<keyword evidence="7" id="KW-1185">Reference proteome</keyword>
<reference evidence="7" key="1">
    <citation type="journal article" date="2019" name="Int. J. Syst. Evol. Microbiol.">
        <title>The Global Catalogue of Microorganisms (GCM) 10K type strain sequencing project: providing services to taxonomists for standard genome sequencing and annotation.</title>
        <authorList>
            <consortium name="The Broad Institute Genomics Platform"/>
            <consortium name="The Broad Institute Genome Sequencing Center for Infectious Disease"/>
            <person name="Wu L."/>
            <person name="Ma J."/>
        </authorList>
    </citation>
    <scope>NUCLEOTIDE SEQUENCE [LARGE SCALE GENOMIC DNA]</scope>
    <source>
        <strain evidence="7">CGMCC 4.7319</strain>
    </source>
</reference>
<dbReference type="PRINTS" id="PR00455">
    <property type="entry name" value="HTHTETR"/>
</dbReference>
<evidence type="ECO:0000256" key="3">
    <source>
        <dbReference type="ARBA" id="ARBA00023163"/>
    </source>
</evidence>
<dbReference type="PANTHER" id="PTHR30055:SF234">
    <property type="entry name" value="HTH-TYPE TRANSCRIPTIONAL REGULATOR BETI"/>
    <property type="match status" value="1"/>
</dbReference>
<dbReference type="PANTHER" id="PTHR30055">
    <property type="entry name" value="HTH-TYPE TRANSCRIPTIONAL REGULATOR RUTR"/>
    <property type="match status" value="1"/>
</dbReference>
<dbReference type="InterPro" id="IPR001647">
    <property type="entry name" value="HTH_TetR"/>
</dbReference>
<dbReference type="Proteomes" id="UP000597656">
    <property type="component" value="Unassembled WGS sequence"/>
</dbReference>
<feature type="domain" description="HTH tetR-type" evidence="5">
    <location>
        <begin position="15"/>
        <end position="75"/>
    </location>
</feature>
<comment type="caution">
    <text evidence="6">The sequence shown here is derived from an EMBL/GenBank/DDBJ whole genome shotgun (WGS) entry which is preliminary data.</text>
</comment>
<dbReference type="SUPFAM" id="SSF46689">
    <property type="entry name" value="Homeodomain-like"/>
    <property type="match status" value="1"/>
</dbReference>
<sequence>MSVLPNRDRQAERREATRQEIVDAAWEIARRDGLGAVTLREVAAMIGMRSPSLYSHFDSKNAIYDAMFGQAWTLYLAEMRERRLPEEPRRAVLVIAEHFFAFSLADAARYQLLNQHAIPGFTPSDAAYAPSVEVMGLLQETLRGLGVTDTADADLLLALCGGLLDRQLANEPGGDRWVRQLPRVIDMFADEVGLPGPSLRSPR</sequence>
<dbReference type="InterPro" id="IPR009057">
    <property type="entry name" value="Homeodomain-like_sf"/>
</dbReference>
<proteinExistence type="predicted"/>
<evidence type="ECO:0000313" key="7">
    <source>
        <dbReference type="Proteomes" id="UP000597656"/>
    </source>
</evidence>
<dbReference type="Pfam" id="PF00440">
    <property type="entry name" value="TetR_N"/>
    <property type="match status" value="1"/>
</dbReference>
<evidence type="ECO:0000256" key="4">
    <source>
        <dbReference type="PROSITE-ProRule" id="PRU00335"/>
    </source>
</evidence>
<evidence type="ECO:0000256" key="1">
    <source>
        <dbReference type="ARBA" id="ARBA00023015"/>
    </source>
</evidence>
<gene>
    <name evidence="6" type="ORF">GCM10011609_79410</name>
</gene>
<dbReference type="PROSITE" id="PS50977">
    <property type="entry name" value="HTH_TETR_2"/>
    <property type="match status" value="1"/>
</dbReference>
<keyword evidence="2 4" id="KW-0238">DNA-binding</keyword>
<dbReference type="InterPro" id="IPR050109">
    <property type="entry name" value="HTH-type_TetR-like_transc_reg"/>
</dbReference>
<protein>
    <recommendedName>
        <fullName evidence="5">HTH tetR-type domain-containing protein</fullName>
    </recommendedName>
</protein>
<evidence type="ECO:0000259" key="5">
    <source>
        <dbReference type="PROSITE" id="PS50977"/>
    </source>
</evidence>
<name>A0ABQ2ISB8_9PSEU</name>
<evidence type="ECO:0000256" key="2">
    <source>
        <dbReference type="ARBA" id="ARBA00023125"/>
    </source>
</evidence>
<keyword evidence="1" id="KW-0805">Transcription regulation</keyword>